<keyword evidence="1" id="KW-0812">Transmembrane</keyword>
<keyword evidence="1" id="KW-0472">Membrane</keyword>
<reference evidence="3 4" key="1">
    <citation type="submission" date="2022-05" db="EMBL/GenBank/DDBJ databases">
        <authorList>
            <consortium name="Genoscope - CEA"/>
            <person name="William W."/>
        </authorList>
    </citation>
    <scope>NUCLEOTIDE SEQUENCE [LARGE SCALE GENOMIC DNA]</scope>
</reference>
<feature type="signal peptide" evidence="2">
    <location>
        <begin position="1"/>
        <end position="21"/>
    </location>
</feature>
<evidence type="ECO:0000313" key="4">
    <source>
        <dbReference type="Proteomes" id="UP001159428"/>
    </source>
</evidence>
<evidence type="ECO:0000256" key="1">
    <source>
        <dbReference type="SAM" id="Phobius"/>
    </source>
</evidence>
<protein>
    <submittedName>
        <fullName evidence="3">Uncharacterized protein</fullName>
    </submittedName>
</protein>
<accession>A0AAU9Y1C5</accession>
<name>A0AAU9Y1C5_9CNID</name>
<comment type="caution">
    <text evidence="3">The sequence shown here is derived from an EMBL/GenBank/DDBJ whole genome shotgun (WGS) entry which is preliminary data.</text>
</comment>
<dbReference type="AlphaFoldDB" id="A0AAU9Y1C5"/>
<feature type="chain" id="PRO_5043706762" evidence="2">
    <location>
        <begin position="22"/>
        <end position="227"/>
    </location>
</feature>
<feature type="transmembrane region" description="Helical" evidence="1">
    <location>
        <begin position="175"/>
        <end position="196"/>
    </location>
</feature>
<keyword evidence="4" id="KW-1185">Reference proteome</keyword>
<dbReference type="Proteomes" id="UP001159428">
    <property type="component" value="Unassembled WGS sequence"/>
</dbReference>
<proteinExistence type="predicted"/>
<organism evidence="3 4">
    <name type="scientific">Pocillopora meandrina</name>
    <dbReference type="NCBI Taxonomy" id="46732"/>
    <lineage>
        <taxon>Eukaryota</taxon>
        <taxon>Metazoa</taxon>
        <taxon>Cnidaria</taxon>
        <taxon>Anthozoa</taxon>
        <taxon>Hexacorallia</taxon>
        <taxon>Scleractinia</taxon>
        <taxon>Astrocoeniina</taxon>
        <taxon>Pocilloporidae</taxon>
        <taxon>Pocillopora</taxon>
    </lineage>
</organism>
<evidence type="ECO:0000256" key="2">
    <source>
        <dbReference type="SAM" id="SignalP"/>
    </source>
</evidence>
<gene>
    <name evidence="3" type="ORF">PMEA_00004330</name>
</gene>
<evidence type="ECO:0000313" key="3">
    <source>
        <dbReference type="EMBL" id="CAH3165696.1"/>
    </source>
</evidence>
<sequence length="227" mass="24193">MHMRPLMLIQSISLVFEATLTERLQTSSRATGYQVTRSVEFALGENSSSGATDHPATSYFLRPSPSATGFQASGSLQKINGQSPSGVVLTLLSPVNVDRETASSQKVTKSSNHAGFQTDANFSAFVQRSSPTSGVLDLSTGSSASLQTASLPSRARGVQTTGESIGEPLPLLAKILIPVFGVLLVVVVGVAWCCCVRGKERENFENLIIESTLMVRLDVTENRRVSC</sequence>
<dbReference type="EMBL" id="CALNXJ010000122">
    <property type="protein sequence ID" value="CAH3165696.1"/>
    <property type="molecule type" value="Genomic_DNA"/>
</dbReference>
<keyword evidence="2" id="KW-0732">Signal</keyword>
<keyword evidence="1" id="KW-1133">Transmembrane helix</keyword>